<dbReference type="InterPro" id="IPR041664">
    <property type="entry name" value="AAA_16"/>
</dbReference>
<evidence type="ECO:0000256" key="4">
    <source>
        <dbReference type="SAM" id="MobiDB-lite"/>
    </source>
</evidence>
<protein>
    <submittedName>
        <fullName evidence="6">LuxR family maltose regulon positive regulatory protein</fullName>
    </submittedName>
</protein>
<dbReference type="PRINTS" id="PR00038">
    <property type="entry name" value="HTHLUXR"/>
</dbReference>
<dbReference type="Gene3D" id="1.10.10.10">
    <property type="entry name" value="Winged helix-like DNA-binding domain superfamily/Winged helix DNA-binding domain"/>
    <property type="match status" value="1"/>
</dbReference>
<dbReference type="SMART" id="SM00382">
    <property type="entry name" value="AAA"/>
    <property type="match status" value="1"/>
</dbReference>
<evidence type="ECO:0000313" key="7">
    <source>
        <dbReference type="Proteomes" id="UP000295341"/>
    </source>
</evidence>
<dbReference type="OrthoDB" id="1123107at2"/>
<dbReference type="Pfam" id="PF25873">
    <property type="entry name" value="WHD_MalT"/>
    <property type="match status" value="1"/>
</dbReference>
<comment type="caution">
    <text evidence="6">The sequence shown here is derived from an EMBL/GenBank/DDBJ whole genome shotgun (WGS) entry which is preliminary data.</text>
</comment>
<keyword evidence="1" id="KW-0805">Transcription regulation</keyword>
<dbReference type="Pfam" id="PF17874">
    <property type="entry name" value="TPR_MalT"/>
    <property type="match status" value="1"/>
</dbReference>
<accession>A0A4S3K4C6</accession>
<feature type="domain" description="HTH luxR-type" evidence="5">
    <location>
        <begin position="844"/>
        <end position="909"/>
    </location>
</feature>
<feature type="region of interest" description="Disordered" evidence="4">
    <location>
        <begin position="1"/>
        <end position="29"/>
    </location>
</feature>
<dbReference type="Proteomes" id="UP000295341">
    <property type="component" value="Unassembled WGS sequence"/>
</dbReference>
<evidence type="ECO:0000259" key="5">
    <source>
        <dbReference type="PROSITE" id="PS50043"/>
    </source>
</evidence>
<reference evidence="6 7" key="1">
    <citation type="submission" date="2019-03" db="EMBL/GenBank/DDBJ databases">
        <title>Genomic Encyclopedia of Type Strains, Phase IV (KMG-IV): sequencing the most valuable type-strain genomes for metagenomic binning, comparative biology and taxonomic classification.</title>
        <authorList>
            <person name="Goeker M."/>
        </authorList>
    </citation>
    <scope>NUCLEOTIDE SEQUENCE [LARGE SCALE GENOMIC DNA]</scope>
    <source>
        <strain evidence="6 7">DSM 26377</strain>
    </source>
</reference>
<evidence type="ECO:0000256" key="3">
    <source>
        <dbReference type="ARBA" id="ARBA00023163"/>
    </source>
</evidence>
<feature type="compositionally biased region" description="Polar residues" evidence="4">
    <location>
        <begin position="1"/>
        <end position="12"/>
    </location>
</feature>
<dbReference type="Pfam" id="PF13191">
    <property type="entry name" value="AAA_16"/>
    <property type="match status" value="1"/>
</dbReference>
<dbReference type="RefSeq" id="WP_133883328.1">
    <property type="nucleotide sequence ID" value="NZ_MWIN01000013.1"/>
</dbReference>
<dbReference type="PROSITE" id="PS00622">
    <property type="entry name" value="HTH_LUXR_1"/>
    <property type="match status" value="1"/>
</dbReference>
<dbReference type="InterPro" id="IPR000792">
    <property type="entry name" value="Tscrpt_reg_LuxR_C"/>
</dbReference>
<dbReference type="InterPro" id="IPR003593">
    <property type="entry name" value="AAA+_ATPase"/>
</dbReference>
<dbReference type="Pfam" id="PF00196">
    <property type="entry name" value="GerE"/>
    <property type="match status" value="1"/>
</dbReference>
<dbReference type="Gene3D" id="3.40.50.300">
    <property type="entry name" value="P-loop containing nucleotide triphosphate hydrolases"/>
    <property type="match status" value="1"/>
</dbReference>
<dbReference type="PANTHER" id="PTHR44688">
    <property type="entry name" value="DNA-BINDING TRANSCRIPTIONAL ACTIVATOR DEVR_DOSR"/>
    <property type="match status" value="1"/>
</dbReference>
<dbReference type="SUPFAM" id="SSF52540">
    <property type="entry name" value="P-loop containing nucleoside triphosphate hydrolases"/>
    <property type="match status" value="1"/>
</dbReference>
<dbReference type="SUPFAM" id="SSF46894">
    <property type="entry name" value="C-terminal effector domain of the bipartite response regulators"/>
    <property type="match status" value="1"/>
</dbReference>
<dbReference type="Gene3D" id="1.25.40.10">
    <property type="entry name" value="Tetratricopeptide repeat domain"/>
    <property type="match status" value="1"/>
</dbReference>
<keyword evidence="3" id="KW-0804">Transcription</keyword>
<dbReference type="InterPro" id="IPR016032">
    <property type="entry name" value="Sig_transdc_resp-reg_C-effctor"/>
</dbReference>
<dbReference type="GO" id="GO:0006355">
    <property type="term" value="P:regulation of DNA-templated transcription"/>
    <property type="evidence" value="ECO:0007669"/>
    <property type="project" value="InterPro"/>
</dbReference>
<dbReference type="EMBL" id="SOBT01000011">
    <property type="protein sequence ID" value="TDU25726.1"/>
    <property type="molecule type" value="Genomic_DNA"/>
</dbReference>
<name>A0A4S3K4C6_9GAMM</name>
<organism evidence="6 7">
    <name type="scientific">Panacagrimonas perspica</name>
    <dbReference type="NCBI Taxonomy" id="381431"/>
    <lineage>
        <taxon>Bacteria</taxon>
        <taxon>Pseudomonadati</taxon>
        <taxon>Pseudomonadota</taxon>
        <taxon>Gammaproteobacteria</taxon>
        <taxon>Nevskiales</taxon>
        <taxon>Nevskiaceae</taxon>
        <taxon>Panacagrimonas</taxon>
    </lineage>
</organism>
<evidence type="ECO:0000256" key="1">
    <source>
        <dbReference type="ARBA" id="ARBA00023015"/>
    </source>
</evidence>
<keyword evidence="7" id="KW-1185">Reference proteome</keyword>
<dbReference type="GO" id="GO:0003677">
    <property type="term" value="F:DNA binding"/>
    <property type="evidence" value="ECO:0007669"/>
    <property type="project" value="UniProtKB-KW"/>
</dbReference>
<dbReference type="InterPro" id="IPR027417">
    <property type="entry name" value="P-loop_NTPase"/>
</dbReference>
<dbReference type="CDD" id="cd06170">
    <property type="entry name" value="LuxR_C_like"/>
    <property type="match status" value="1"/>
</dbReference>
<gene>
    <name evidence="6" type="ORF">DFR24_4171</name>
</gene>
<proteinExistence type="predicted"/>
<dbReference type="InterPro" id="IPR059106">
    <property type="entry name" value="WHD_MalT"/>
</dbReference>
<evidence type="ECO:0000256" key="2">
    <source>
        <dbReference type="ARBA" id="ARBA00023125"/>
    </source>
</evidence>
<dbReference type="PANTHER" id="PTHR44688:SF16">
    <property type="entry name" value="DNA-BINDING TRANSCRIPTIONAL ACTIVATOR DEVR_DOSR"/>
    <property type="match status" value="1"/>
</dbReference>
<dbReference type="InterPro" id="IPR011990">
    <property type="entry name" value="TPR-like_helical_dom_sf"/>
</dbReference>
<dbReference type="AlphaFoldDB" id="A0A4S3K4C6"/>
<dbReference type="SMART" id="SM00421">
    <property type="entry name" value="HTH_LUXR"/>
    <property type="match status" value="1"/>
</dbReference>
<dbReference type="InterPro" id="IPR036388">
    <property type="entry name" value="WH-like_DNA-bd_sf"/>
</dbReference>
<dbReference type="PROSITE" id="PS50043">
    <property type="entry name" value="HTH_LUXR_2"/>
    <property type="match status" value="1"/>
</dbReference>
<sequence>MKRAANKNNTGTRPKPLVSTKLRPPSNRGTLIERPQLIETLRETLSRKLALVYGPAGFGKTTLATQWHAQLREAGTSVAWLAVDSSDNDLNRFLGYLVEAVRSAEPDMGEGLRDVIEASPGSAVDFVIDTLVNDLSLHDADFVLFLDDWHLVTESRVHETLQMLLSRSPPNLHVVVASRTRTGIPLARLRVQNELVEIDAARLRFDFEESRTYLTSVKSLDLRPEDLVALWRSTEGWAAALQLASLSLRESGDHERILQWTSGASNDIGEYLAENVVDNLPADQVSFMLKTSVLDRLCGDLCAAVTGKKDSTARLEALEKQEMFLLPMDEERQWFRYHHLFARFLHRRLQKQMPDKIKDLHLAAAEWFSSRGHTADAVKHALLAEETSEAVALVERDAMNLVEHSHMSTLLNLVSQLPRTALFDRPRLQMAIAWATCLTHRRQESMEALWHVERLAEAAPPQQKALLLDEAKCVRACNSVYADQITGVEQLVKPVLSQVDKFSPWAVAVAANIRAYCYIRASDYGKVAPLMLSARAYQDRVEGVFAAVYGRCFDGIAAQSAGRLGAAREMFSGAMDVAIRTAGRQSHAARLAGALLGQLLYEENDLARAERLLSDSRVLGFEGGVVDFYTATYLSSSRLMLLKGDAEEALAILQEGEDTGRALSLDRLRVAVACERVRVKLTGGDVRGAEQILAEVDTRQQPTDSDEVRVYIATAKARLLCARGTAGLAVGILRAQIAAATRRGQKLQELVMRILLSVALDLDGEAAEAERALLDTVDEAVPLGLIRSLLDEGPPLITILERARDHCRKHGADAGEGVRFSATAQRLLMISRHPAHGVRGQSGSRTRVAELTARETEVLRLLEQGRSNKEIARALAIGVETVKWYLKNIFVKLGVSTRAQAVTESRRQNLFSAPA</sequence>
<evidence type="ECO:0000313" key="6">
    <source>
        <dbReference type="EMBL" id="TDU25726.1"/>
    </source>
</evidence>
<keyword evidence="2" id="KW-0238">DNA-binding</keyword>
<dbReference type="InterPro" id="IPR041617">
    <property type="entry name" value="TPR_MalT"/>
</dbReference>